<sequence>MDWTFWVGLAAIAGLWGLTQWAFSWRRHSDRARGRNSEQADGIADAERQRERGRFWAGS</sequence>
<dbReference type="EMBL" id="RHHB01000004">
    <property type="protein sequence ID" value="RNB51347.1"/>
    <property type="molecule type" value="Genomic_DNA"/>
</dbReference>
<feature type="region of interest" description="Disordered" evidence="1">
    <location>
        <begin position="31"/>
        <end position="59"/>
    </location>
</feature>
<evidence type="ECO:0000256" key="2">
    <source>
        <dbReference type="SAM" id="Phobius"/>
    </source>
</evidence>
<evidence type="ECO:0000313" key="4">
    <source>
        <dbReference type="Proteomes" id="UP000275048"/>
    </source>
</evidence>
<dbReference type="RefSeq" id="WP_122935916.1">
    <property type="nucleotide sequence ID" value="NZ_JBHSNT010000091.1"/>
</dbReference>
<gene>
    <name evidence="3" type="ORF">EDM22_04785</name>
</gene>
<evidence type="ECO:0000256" key="1">
    <source>
        <dbReference type="SAM" id="MobiDB-lite"/>
    </source>
</evidence>
<protein>
    <submittedName>
        <fullName evidence="3">Uncharacterized protein</fullName>
    </submittedName>
</protein>
<accession>A0A3M8AL54</accession>
<name>A0A3M8AL54_9MICO</name>
<organism evidence="3 4">
    <name type="scientific">Agromyces tardus</name>
    <dbReference type="NCBI Taxonomy" id="2583849"/>
    <lineage>
        <taxon>Bacteria</taxon>
        <taxon>Bacillati</taxon>
        <taxon>Actinomycetota</taxon>
        <taxon>Actinomycetes</taxon>
        <taxon>Micrococcales</taxon>
        <taxon>Microbacteriaceae</taxon>
        <taxon>Agromyces</taxon>
    </lineage>
</organism>
<keyword evidence="2" id="KW-0812">Transmembrane</keyword>
<evidence type="ECO:0000313" key="3">
    <source>
        <dbReference type="EMBL" id="RNB51347.1"/>
    </source>
</evidence>
<reference evidence="3 4" key="1">
    <citation type="submission" date="2018-10" db="EMBL/GenBank/DDBJ databases">
        <title>Isolation, diversity and antibacterial activity of antinobacteria from the wheat rhizosphere soil.</title>
        <authorList>
            <person name="Sun T."/>
        </authorList>
    </citation>
    <scope>NUCLEOTIDE SEQUENCE [LARGE SCALE GENOMIC DNA]</scope>
    <source>
        <strain evidence="3 4">SJ-23</strain>
    </source>
</reference>
<feature type="transmembrane region" description="Helical" evidence="2">
    <location>
        <begin position="6"/>
        <end position="25"/>
    </location>
</feature>
<feature type="compositionally biased region" description="Basic and acidic residues" evidence="1">
    <location>
        <begin position="45"/>
        <end position="59"/>
    </location>
</feature>
<keyword evidence="4" id="KW-1185">Reference proteome</keyword>
<comment type="caution">
    <text evidence="3">The sequence shown here is derived from an EMBL/GenBank/DDBJ whole genome shotgun (WGS) entry which is preliminary data.</text>
</comment>
<dbReference type="AlphaFoldDB" id="A0A3M8AL54"/>
<dbReference type="OrthoDB" id="5007650at2"/>
<proteinExistence type="predicted"/>
<dbReference type="Proteomes" id="UP000275048">
    <property type="component" value="Unassembled WGS sequence"/>
</dbReference>
<keyword evidence="2" id="KW-0472">Membrane</keyword>
<keyword evidence="2" id="KW-1133">Transmembrane helix</keyword>